<dbReference type="InterPro" id="IPR019230">
    <property type="entry name" value="RNA_MeTrfase_C_dom"/>
</dbReference>
<dbReference type="Proteomes" id="UP000248798">
    <property type="component" value="Unassembled WGS sequence"/>
</dbReference>
<evidence type="ECO:0000313" key="3">
    <source>
        <dbReference type="EMBL" id="QBH13908.1"/>
    </source>
</evidence>
<keyword evidence="4" id="KW-0808">Transferase</keyword>
<dbReference type="EMBL" id="QLNI01000018">
    <property type="protein sequence ID" value="RAM02141.1"/>
    <property type="molecule type" value="Genomic_DNA"/>
</dbReference>
<keyword evidence="6" id="KW-1185">Reference proteome</keyword>
<feature type="domain" description="tRNA (guanine-N(1)-)-methyltransferase C-terminal" evidence="2">
    <location>
        <begin position="31"/>
        <end position="210"/>
    </location>
</feature>
<dbReference type="InterPro" id="IPR029026">
    <property type="entry name" value="tRNA_m1G_MTases_N"/>
</dbReference>
<protein>
    <submittedName>
        <fullName evidence="4">RNA methyltransferase</fullName>
    </submittedName>
</protein>
<dbReference type="InterPro" id="IPR029028">
    <property type="entry name" value="Alpha/beta_knot_MTases"/>
</dbReference>
<feature type="region of interest" description="Disordered" evidence="1">
    <location>
        <begin position="1"/>
        <end position="21"/>
    </location>
</feature>
<gene>
    <name evidence="4" type="ORF">DO021_10200</name>
    <name evidence="3" type="ORF">EYB58_13835</name>
</gene>
<sequence length="212" mass="23204">MSSPIASSSDEQNDQRNTKDLNLSKDPVALNLYLALIHYPVVNKNGQIIGSALTNMDLHDIARAGRTFGVKAYYVVTPYEDQRTLAFQIMDHWTHGHGGRVNPARKSALERVRVADTFKAVCTDIENEQGQAVVKVATSANSDGVTRSCRKLGQELKAHAPHVLVFGTAWGLAPEVIKQCDHILEPIQGSGSYNHLSVRSAASIYLDRLING</sequence>
<evidence type="ECO:0000313" key="6">
    <source>
        <dbReference type="Proteomes" id="UP000293902"/>
    </source>
</evidence>
<dbReference type="Gene3D" id="3.40.1280.10">
    <property type="match status" value="1"/>
</dbReference>
<keyword evidence="4" id="KW-0489">Methyltransferase</keyword>
<dbReference type="CDD" id="cd18085">
    <property type="entry name" value="TM1570-like"/>
    <property type="match status" value="1"/>
</dbReference>
<name>A0A328FBY4_9BACT</name>
<dbReference type="GO" id="GO:0032259">
    <property type="term" value="P:methylation"/>
    <property type="evidence" value="ECO:0007669"/>
    <property type="project" value="UniProtKB-KW"/>
</dbReference>
<evidence type="ECO:0000313" key="5">
    <source>
        <dbReference type="Proteomes" id="UP000248798"/>
    </source>
</evidence>
<evidence type="ECO:0000256" key="1">
    <source>
        <dbReference type="SAM" id="MobiDB-lite"/>
    </source>
</evidence>
<reference evidence="4 5" key="1">
    <citation type="submission" date="2018-06" db="EMBL/GenBank/DDBJ databases">
        <title>Complete Genome Sequence of Desulfobacter hydrogenophilus (DSM3380).</title>
        <authorList>
            <person name="Marietou A."/>
            <person name="Schreiber L."/>
            <person name="Marshall I."/>
            <person name="Jorgensen B."/>
        </authorList>
    </citation>
    <scope>NUCLEOTIDE SEQUENCE [LARGE SCALE GENOMIC DNA]</scope>
    <source>
        <strain evidence="4 5">DSM 3380</strain>
    </source>
</reference>
<feature type="compositionally biased region" description="Polar residues" evidence="1">
    <location>
        <begin position="1"/>
        <end position="10"/>
    </location>
</feature>
<dbReference type="AlphaFoldDB" id="A0A328FBY4"/>
<proteinExistence type="predicted"/>
<dbReference type="Pfam" id="PF09936">
    <property type="entry name" value="Methyltrn_RNA_4"/>
    <property type="match status" value="1"/>
</dbReference>
<dbReference type="SUPFAM" id="SSF75217">
    <property type="entry name" value="alpha/beta knot"/>
    <property type="match status" value="1"/>
</dbReference>
<accession>A0A328FBY4</accession>
<dbReference type="EMBL" id="CP036313">
    <property type="protein sequence ID" value="QBH13908.1"/>
    <property type="molecule type" value="Genomic_DNA"/>
</dbReference>
<evidence type="ECO:0000259" key="2">
    <source>
        <dbReference type="Pfam" id="PF09936"/>
    </source>
</evidence>
<evidence type="ECO:0000313" key="4">
    <source>
        <dbReference type="EMBL" id="RAM02141.1"/>
    </source>
</evidence>
<dbReference type="RefSeq" id="WP_111956305.1">
    <property type="nucleotide sequence ID" value="NZ_CP036313.1"/>
</dbReference>
<dbReference type="Proteomes" id="UP000293902">
    <property type="component" value="Chromosome"/>
</dbReference>
<dbReference type="GO" id="GO:0008168">
    <property type="term" value="F:methyltransferase activity"/>
    <property type="evidence" value="ECO:0007669"/>
    <property type="project" value="UniProtKB-KW"/>
</dbReference>
<organism evidence="4 5">
    <name type="scientific">Desulfobacter hydrogenophilus</name>
    <dbReference type="NCBI Taxonomy" id="2291"/>
    <lineage>
        <taxon>Bacteria</taxon>
        <taxon>Pseudomonadati</taxon>
        <taxon>Thermodesulfobacteriota</taxon>
        <taxon>Desulfobacteria</taxon>
        <taxon>Desulfobacterales</taxon>
        <taxon>Desulfobacteraceae</taxon>
        <taxon>Desulfobacter</taxon>
    </lineage>
</organism>
<dbReference type="OrthoDB" id="9794931at2"/>
<reference evidence="3 6" key="2">
    <citation type="submission" date="2019-02" db="EMBL/GenBank/DDBJ databases">
        <title>Complete genome sequence of Desulfobacter hydrogenophilus AcRS1.</title>
        <authorList>
            <person name="Marietou A."/>
            <person name="Lund M.B."/>
            <person name="Marshall I.P.G."/>
            <person name="Schreiber L."/>
            <person name="Jorgensen B."/>
        </authorList>
    </citation>
    <scope>NUCLEOTIDE SEQUENCE [LARGE SCALE GENOMIC DNA]</scope>
    <source>
        <strain evidence="3 6">AcRS1</strain>
    </source>
</reference>